<evidence type="ECO:0000256" key="1">
    <source>
        <dbReference type="SAM" id="Coils"/>
    </source>
</evidence>
<dbReference type="GO" id="GO:0016757">
    <property type="term" value="F:glycosyltransferase activity"/>
    <property type="evidence" value="ECO:0007669"/>
    <property type="project" value="InterPro"/>
</dbReference>
<keyword evidence="4" id="KW-0808">Transferase</keyword>
<dbReference type="AlphaFoldDB" id="A0A2S4LY25"/>
<keyword evidence="5" id="KW-1185">Reference proteome</keyword>
<dbReference type="Proteomes" id="UP000236919">
    <property type="component" value="Unassembled WGS sequence"/>
</dbReference>
<dbReference type="InterPro" id="IPR028098">
    <property type="entry name" value="Glyco_trans_4-like_N"/>
</dbReference>
<dbReference type="Pfam" id="PF00534">
    <property type="entry name" value="Glycos_transf_1"/>
    <property type="match status" value="1"/>
</dbReference>
<dbReference type="PANTHER" id="PTHR45947">
    <property type="entry name" value="SULFOQUINOVOSYL TRANSFERASE SQD2"/>
    <property type="match status" value="1"/>
</dbReference>
<dbReference type="SUPFAM" id="SSF53756">
    <property type="entry name" value="UDP-Glycosyltransferase/glycogen phosphorylase"/>
    <property type="match status" value="1"/>
</dbReference>
<dbReference type="RefSeq" id="WP_103720623.1">
    <property type="nucleotide sequence ID" value="NZ_PQFZ01000019.1"/>
</dbReference>
<name>A0A2S4LY25_9HYPH</name>
<dbReference type="OrthoDB" id="9790710at2"/>
<dbReference type="Gene3D" id="3.40.50.2000">
    <property type="entry name" value="Glycogen Phosphorylase B"/>
    <property type="match status" value="2"/>
</dbReference>
<evidence type="ECO:0000259" key="2">
    <source>
        <dbReference type="Pfam" id="PF00534"/>
    </source>
</evidence>
<comment type="caution">
    <text evidence="4">The sequence shown here is derived from an EMBL/GenBank/DDBJ whole genome shotgun (WGS) entry which is preliminary data.</text>
</comment>
<feature type="domain" description="Glycosyl transferase family 1" evidence="2">
    <location>
        <begin position="913"/>
        <end position="1059"/>
    </location>
</feature>
<evidence type="ECO:0000313" key="4">
    <source>
        <dbReference type="EMBL" id="POR47351.1"/>
    </source>
</evidence>
<gene>
    <name evidence="4" type="ORF">CYD53_11935</name>
</gene>
<dbReference type="InterPro" id="IPR001296">
    <property type="entry name" value="Glyco_trans_1"/>
</dbReference>
<organism evidence="4 5">
    <name type="scientific">Bosea psychrotolerans</name>
    <dbReference type="NCBI Taxonomy" id="1871628"/>
    <lineage>
        <taxon>Bacteria</taxon>
        <taxon>Pseudomonadati</taxon>
        <taxon>Pseudomonadota</taxon>
        <taxon>Alphaproteobacteria</taxon>
        <taxon>Hyphomicrobiales</taxon>
        <taxon>Boseaceae</taxon>
        <taxon>Bosea</taxon>
    </lineage>
</organism>
<keyword evidence="1" id="KW-0175">Coiled coil</keyword>
<sequence length="1098" mass="120629">MDGLIDMDESLSVALSAHGLSADARILEFRSRAISAPTLRKALTPDIVAIFLRRDSADQEPFWPFWPLAFDLGFVPVACDACGDLFLRSSHVTDISRLGGKARGQVTMSSLGSNGRFANQIFQHVYVKFYGLRYGCRVTFPEWDGNGIYTVVDPKPEAPLPTELRYYAFDNDDIDLWKLEAPPVDADFWGYFQELPACWAPHRQLLRRLYELEEAQAADVERRLSALTEGGTRPLIAIHVRRGDYVELHKNGLPWYRPAPEAWYVDWLDAVFAKQPDAVLYVATDAPDEVLPAFARFRAKSLSDVEAVPGLPPAMLDFEIMRRAGQLAVCNSSFSRMAAILAPDSQNAVIADFDGQRLTPFDAWSFEPFWSRFEGKGLEKQSPILGYGAEPKRQRNLELRRQAALGLQTYRDLTKLAADYSNLADLHRQLDHEHSHLLSQIGQEAVKAANLTAQLQQARDENVHLQIAIRGEVLRRPSRIVHRTLFRSLYLGTRVGRRLLGPTSGFVTAHLSPMIDALREYRHREALRLGRQAAGSVLRRFSILQPVSVASPQAPVRRAKTPNKTRAWQETGSLSPVVVSRPFEMLRPDGSDFAEQIEQSAAEILAIPAKELEALTIEQWLAAGLLLAEQDIDALVTDASPEAGVLFVRRSAILQGLPVNKRLKRGLAPKAWIARLRDGLSSCYSCASLHPGANEAVATALGPHHPLLAADAIGGAERLEAALLSLPPRQRDDERPHCLVVVPWLPMGGSEVVLLDVLGRLAKDWRITIVTMLPSEHAMRGLFATVSQDILHAGDLLDADRLVATLAALVQVEGSRAILTSNSSLTYERAPELKARFPHLAFIDIVHNDLAEGHIRNAARYSAAFSTHVAISAKVRNSLVARGIPAERVKLIPNGIDTDLFQPATDRASLKAECGVAAGDILLGFVGRLSGEKRPDKFLDVISRLSGDLPIRAIMVGDGDELPQLQKRIAAENLPVRIIAKLDRGSLPRLYGALDILVMTSSIEGMPLVMLEALACGTPVASTRVGDVERIIRDGENGFLASVDHVEVLADGIRGAAQAGRLAAMRDQARESIITSGMTRDAMLDGYAEVMSGVLVRA</sequence>
<dbReference type="EMBL" id="PQFZ01000019">
    <property type="protein sequence ID" value="POR47351.1"/>
    <property type="molecule type" value="Genomic_DNA"/>
</dbReference>
<evidence type="ECO:0000313" key="5">
    <source>
        <dbReference type="Proteomes" id="UP000236919"/>
    </source>
</evidence>
<proteinExistence type="predicted"/>
<dbReference type="CDD" id="cd03801">
    <property type="entry name" value="GT4_PimA-like"/>
    <property type="match status" value="1"/>
</dbReference>
<dbReference type="PANTHER" id="PTHR45947:SF3">
    <property type="entry name" value="SULFOQUINOVOSYL TRANSFERASE SQD2"/>
    <property type="match status" value="1"/>
</dbReference>
<feature type="coiled-coil region" evidence="1">
    <location>
        <begin position="441"/>
        <end position="468"/>
    </location>
</feature>
<accession>A0A2S4LY25</accession>
<reference evidence="4 5" key="1">
    <citation type="submission" date="2018-01" db="EMBL/GenBank/DDBJ databases">
        <title>Genomic Encyclopedia of Type Strains, Phase III (KMG-III): the genomes of soil and plant-associated and newly described type strains.</title>
        <authorList>
            <person name="Whitman W."/>
        </authorList>
    </citation>
    <scope>NUCLEOTIDE SEQUENCE [LARGE SCALE GENOMIC DNA]</scope>
    <source>
        <strain evidence="4 5">1131</strain>
    </source>
</reference>
<feature type="domain" description="Glycosyltransferase subfamily 4-like N-terminal" evidence="3">
    <location>
        <begin position="747"/>
        <end position="899"/>
    </location>
</feature>
<dbReference type="Gene3D" id="3.40.50.11350">
    <property type="match status" value="1"/>
</dbReference>
<dbReference type="Pfam" id="PF13439">
    <property type="entry name" value="Glyco_transf_4"/>
    <property type="match status" value="1"/>
</dbReference>
<dbReference type="InterPro" id="IPR050194">
    <property type="entry name" value="Glycosyltransferase_grp1"/>
</dbReference>
<protein>
    <submittedName>
        <fullName evidence="4">Glycosyltransferase involved in cell wall biosynthesis</fullName>
    </submittedName>
</protein>
<evidence type="ECO:0000259" key="3">
    <source>
        <dbReference type="Pfam" id="PF13439"/>
    </source>
</evidence>